<dbReference type="InterPro" id="IPR036291">
    <property type="entry name" value="NAD(P)-bd_dom_sf"/>
</dbReference>
<evidence type="ECO:0000256" key="1">
    <source>
        <dbReference type="ARBA" id="ARBA00006484"/>
    </source>
</evidence>
<dbReference type="Proteomes" id="UP000199515">
    <property type="component" value="Unassembled WGS sequence"/>
</dbReference>
<evidence type="ECO:0000313" key="2">
    <source>
        <dbReference type="EMBL" id="SDZ34071.1"/>
    </source>
</evidence>
<dbReference type="PANTHER" id="PTHR42879">
    <property type="entry name" value="3-OXOACYL-(ACYL-CARRIER-PROTEIN) REDUCTASE"/>
    <property type="match status" value="1"/>
</dbReference>
<dbReference type="OrthoDB" id="9804774at2"/>
<protein>
    <submittedName>
        <fullName evidence="2">3-oxoacyl-[acyl-carrier protein] reductase</fullName>
    </submittedName>
</protein>
<dbReference type="InterPro" id="IPR002347">
    <property type="entry name" value="SDR_fam"/>
</dbReference>
<accession>A0A1H3S944</accession>
<dbReference type="AlphaFoldDB" id="A0A1H3S944"/>
<dbReference type="Pfam" id="PF13561">
    <property type="entry name" value="adh_short_C2"/>
    <property type="match status" value="1"/>
</dbReference>
<dbReference type="EMBL" id="FNON01000013">
    <property type="protein sequence ID" value="SDZ34071.1"/>
    <property type="molecule type" value="Genomic_DNA"/>
</dbReference>
<dbReference type="SUPFAM" id="SSF51735">
    <property type="entry name" value="NAD(P)-binding Rossmann-fold domains"/>
    <property type="match status" value="1"/>
</dbReference>
<organism evidence="2 3">
    <name type="scientific">Amycolatopsis xylanica</name>
    <dbReference type="NCBI Taxonomy" id="589385"/>
    <lineage>
        <taxon>Bacteria</taxon>
        <taxon>Bacillati</taxon>
        <taxon>Actinomycetota</taxon>
        <taxon>Actinomycetes</taxon>
        <taxon>Pseudonocardiales</taxon>
        <taxon>Pseudonocardiaceae</taxon>
        <taxon>Amycolatopsis</taxon>
    </lineage>
</organism>
<dbReference type="STRING" id="589385.SAMN05421504_11319"/>
<comment type="similarity">
    <text evidence="1">Belongs to the short-chain dehydrogenases/reductases (SDR) family.</text>
</comment>
<dbReference type="InterPro" id="IPR050259">
    <property type="entry name" value="SDR"/>
</dbReference>
<evidence type="ECO:0000313" key="3">
    <source>
        <dbReference type="Proteomes" id="UP000199515"/>
    </source>
</evidence>
<dbReference type="Gene3D" id="3.40.50.720">
    <property type="entry name" value="NAD(P)-binding Rossmann-like Domain"/>
    <property type="match status" value="1"/>
</dbReference>
<name>A0A1H3S944_9PSEU</name>
<dbReference type="PRINTS" id="PR00081">
    <property type="entry name" value="GDHRDH"/>
</dbReference>
<dbReference type="PANTHER" id="PTHR42879:SF6">
    <property type="entry name" value="NADPH-DEPENDENT REDUCTASE BACG"/>
    <property type="match status" value="1"/>
</dbReference>
<sequence length="256" mass="25205">MDLGLSGKVALVAAGTSGLGLGTALALAGEGADVSLCGRDPDRLAEAAAAVDAAGPGRVLASAVDVTDEAAVAAWVDTTSAELGGVHVVVTNGAGPPPGPVTAFGLADYRSALETSLLPHIGLALAALPHLRGAGRGRLLMIASETVKQPIPHYGLSNVVRVGLVGFAKSLVHELGAAGVTVNVLAPGYHRTPAVERQLGTDPAATLAGFVAGIPLGRLGDAADFGAVAAFLAGDQAGFVTGEVLLVDGGSYRGLD</sequence>
<gene>
    <name evidence="2" type="ORF">SAMN05421504_11319</name>
</gene>
<proteinExistence type="inferred from homology"/>
<reference evidence="2 3" key="1">
    <citation type="submission" date="2016-10" db="EMBL/GenBank/DDBJ databases">
        <authorList>
            <person name="de Groot N.N."/>
        </authorList>
    </citation>
    <scope>NUCLEOTIDE SEQUENCE [LARGE SCALE GENOMIC DNA]</scope>
    <source>
        <strain evidence="2 3">CPCC 202699</strain>
    </source>
</reference>
<keyword evidence="3" id="KW-1185">Reference proteome</keyword>
<dbReference type="RefSeq" id="WP_091298739.1">
    <property type="nucleotide sequence ID" value="NZ_FNON01000013.1"/>
</dbReference>